<proteinExistence type="predicted"/>
<evidence type="ECO:0008006" key="5">
    <source>
        <dbReference type="Google" id="ProtNLM"/>
    </source>
</evidence>
<keyword evidence="4" id="KW-1185">Reference proteome</keyword>
<dbReference type="EMBL" id="MTKT01001935">
    <property type="protein sequence ID" value="OWM83170.1"/>
    <property type="molecule type" value="Genomic_DNA"/>
</dbReference>
<dbReference type="PANTHER" id="PTHR32094:SF5">
    <property type="entry name" value="FANCONI ANEMIA GROUP E PROTEIN"/>
    <property type="match status" value="1"/>
</dbReference>
<dbReference type="GeneID" id="116197751"/>
<dbReference type="PANTHER" id="PTHR32094">
    <property type="entry name" value="FANCONI ANEMIA GROUP E PROTEIN"/>
    <property type="match status" value="1"/>
</dbReference>
<accession>A0A218XEL0</accession>
<dbReference type="Gene3D" id="1.25.40.480">
    <property type="match status" value="1"/>
</dbReference>
<evidence type="ECO:0000313" key="1">
    <source>
        <dbReference type="EMBL" id="OWM83170.1"/>
    </source>
</evidence>
<dbReference type="GO" id="GO:0036297">
    <property type="term" value="P:interstrand cross-link repair"/>
    <property type="evidence" value="ECO:0007669"/>
    <property type="project" value="InterPro"/>
</dbReference>
<reference evidence="3" key="1">
    <citation type="journal article" date="2017" name="Plant J.">
        <title>The pomegranate (Punica granatum L.) genome and the genomics of punicalagin biosynthesis.</title>
        <authorList>
            <person name="Qin G."/>
            <person name="Xu C."/>
            <person name="Ming R."/>
            <person name="Tang H."/>
            <person name="Guyot R."/>
            <person name="Kramer E.M."/>
            <person name="Hu Y."/>
            <person name="Yi X."/>
            <person name="Qi Y."/>
            <person name="Xu X."/>
            <person name="Gao Z."/>
            <person name="Pan H."/>
            <person name="Jian J."/>
            <person name="Tian Y."/>
            <person name="Yue Z."/>
            <person name="Xu Y."/>
        </authorList>
    </citation>
    <scope>NUCLEOTIDE SEQUENCE [LARGE SCALE GENOMIC DNA]</scope>
    <source>
        <strain evidence="3">cv. Dabenzi</strain>
    </source>
</reference>
<comment type="caution">
    <text evidence="1">The sequence shown here is derived from an EMBL/GenBank/DDBJ whole genome shotgun (WGS) entry which is preliminary data.</text>
</comment>
<reference evidence="1" key="2">
    <citation type="submission" date="2017-06" db="EMBL/GenBank/DDBJ databases">
        <title>The pomegranate genome and the genomics of punicalagin biosynthesis.</title>
        <authorList>
            <person name="Xu C."/>
        </authorList>
    </citation>
    <scope>NUCLEOTIDE SEQUENCE [LARGE SCALE GENOMIC DNA]</scope>
    <source>
        <tissue evidence="1">Fresh leaf</tissue>
    </source>
</reference>
<sequence>MERWVPLFNIFLHSPTPETDASRWLQESFNAASAAPITTASFLSLLAEPQTAIISGSSSSSPMNPQTKRIMFMQTLPSSVQSRILSFLAFEHRRFSAGDLSKLARGILSSDGGTDFWVERAARHLFDVVSQSNCSRVLNSSSNSVEEGARNEFEHVPGWLGSMLGGKGTVFPWLPVSVEDCKAGCLVGSYDDDNDDSFINLSSQGEEDMVAVVNDVEVVNAVTDEDVPLDPEIRAIAEDLRVQFLNFESTSRTVALANEIRGLCLNERANSLAIFALIEPWRGDDETTSILISNLTDKIEEDELSWPSQVLCSFVLPKFMFSEDPASRLLLTSVIEFCKLHQRAAEYGLVLPLILRKDGITNNIGDITSRVIRECLHPAHVTALCQKLFCSRKEERRFMCLPCHRCFISDELVWTEWTFVLLQNILNHNVHFTQDCVDEIVSRVEELSERFSESLKFGNFLLCLVTKCSSSLVSHKLALINAVGRTDTLVTKPVLSKLSSL</sequence>
<dbReference type="Proteomes" id="UP000233551">
    <property type="component" value="Unassembled WGS sequence"/>
</dbReference>
<dbReference type="OrthoDB" id="2449818at2759"/>
<evidence type="ECO:0000313" key="3">
    <source>
        <dbReference type="Proteomes" id="UP000197138"/>
    </source>
</evidence>
<gene>
    <name evidence="1" type="ORF">CDL15_Pgr011852</name>
    <name evidence="2" type="ORF">CRG98_020934</name>
</gene>
<protein>
    <recommendedName>
        <fullName evidence="5">Fanconi Anaemia group E protein C-terminal domain-containing protein</fullName>
    </recommendedName>
</protein>
<evidence type="ECO:0000313" key="4">
    <source>
        <dbReference type="Proteomes" id="UP000233551"/>
    </source>
</evidence>
<name>A0A218XEL0_PUNGR</name>
<dbReference type="InterPro" id="IPR039685">
    <property type="entry name" value="FANCE"/>
</dbReference>
<dbReference type="EMBL" id="PGOL01001353">
    <property type="protein sequence ID" value="PKI58668.1"/>
    <property type="molecule type" value="Genomic_DNA"/>
</dbReference>
<organism evidence="1 3">
    <name type="scientific">Punica granatum</name>
    <name type="common">Pomegranate</name>
    <dbReference type="NCBI Taxonomy" id="22663"/>
    <lineage>
        <taxon>Eukaryota</taxon>
        <taxon>Viridiplantae</taxon>
        <taxon>Streptophyta</taxon>
        <taxon>Embryophyta</taxon>
        <taxon>Tracheophyta</taxon>
        <taxon>Spermatophyta</taxon>
        <taxon>Magnoliopsida</taxon>
        <taxon>eudicotyledons</taxon>
        <taxon>Gunneridae</taxon>
        <taxon>Pentapetalae</taxon>
        <taxon>rosids</taxon>
        <taxon>malvids</taxon>
        <taxon>Myrtales</taxon>
        <taxon>Lythraceae</taxon>
        <taxon>Punica</taxon>
    </lineage>
</organism>
<dbReference type="Proteomes" id="UP000197138">
    <property type="component" value="Unassembled WGS sequence"/>
</dbReference>
<dbReference type="AlphaFoldDB" id="A0A218XEL0"/>
<dbReference type="STRING" id="22663.A0A218XEL0"/>
<dbReference type="GO" id="GO:0043240">
    <property type="term" value="C:Fanconi anaemia nuclear complex"/>
    <property type="evidence" value="ECO:0007669"/>
    <property type="project" value="InterPro"/>
</dbReference>
<evidence type="ECO:0000313" key="2">
    <source>
        <dbReference type="EMBL" id="PKI58668.1"/>
    </source>
</evidence>
<reference evidence="2 4" key="3">
    <citation type="submission" date="2017-11" db="EMBL/GenBank/DDBJ databases">
        <title>De-novo sequencing of pomegranate (Punica granatum L.) genome.</title>
        <authorList>
            <person name="Akparov Z."/>
            <person name="Amiraslanov A."/>
            <person name="Hajiyeva S."/>
            <person name="Abbasov M."/>
            <person name="Kaur K."/>
            <person name="Hamwieh A."/>
            <person name="Solovyev V."/>
            <person name="Salamov A."/>
            <person name="Braich B."/>
            <person name="Kosarev P."/>
            <person name="Mahmoud A."/>
            <person name="Hajiyev E."/>
            <person name="Babayeva S."/>
            <person name="Izzatullayeva V."/>
            <person name="Mammadov A."/>
            <person name="Mammadov A."/>
            <person name="Sharifova S."/>
            <person name="Ojaghi J."/>
            <person name="Eynullazada K."/>
            <person name="Bayramov B."/>
            <person name="Abdulazimova A."/>
            <person name="Shahmuradov I."/>
        </authorList>
    </citation>
    <scope>NUCLEOTIDE SEQUENCE [LARGE SCALE GENOMIC DNA]</scope>
    <source>
        <strain evidence="2">AG2017</strain>
        <strain evidence="4">cv. AG2017</strain>
        <tissue evidence="2">Leaf</tissue>
    </source>
</reference>